<evidence type="ECO:0000256" key="9">
    <source>
        <dbReference type="ARBA" id="ARBA00023204"/>
    </source>
</evidence>
<evidence type="ECO:0000256" key="8">
    <source>
        <dbReference type="ARBA" id="ARBA00023158"/>
    </source>
</evidence>
<dbReference type="GO" id="GO:0031047">
    <property type="term" value="P:regulatory ncRNA-mediated gene silencing"/>
    <property type="evidence" value="ECO:0007669"/>
    <property type="project" value="UniProtKB-KW"/>
</dbReference>
<dbReference type="InterPro" id="IPR036890">
    <property type="entry name" value="HATPase_C_sf"/>
</dbReference>
<dbReference type="GO" id="GO:0006325">
    <property type="term" value="P:chromatin organization"/>
    <property type="evidence" value="ECO:0007669"/>
    <property type="project" value="UniProtKB-KW"/>
</dbReference>
<dbReference type="Pfam" id="PF17942">
    <property type="entry name" value="Morc6_S5"/>
    <property type="match status" value="1"/>
</dbReference>
<evidence type="ECO:0000313" key="13">
    <source>
        <dbReference type="EMBL" id="KAJ8435957.1"/>
    </source>
</evidence>
<comment type="subcellular location">
    <subcellularLocation>
        <location evidence="1">Nucleus</location>
    </subcellularLocation>
</comment>
<dbReference type="PANTHER" id="PTHR23336">
    <property type="entry name" value="ZINC FINGER CW-TYPE COILED-COIL DOMAIN PROTEIN 3"/>
    <property type="match status" value="1"/>
</dbReference>
<evidence type="ECO:0000256" key="5">
    <source>
        <dbReference type="ARBA" id="ARBA00022763"/>
    </source>
</evidence>
<evidence type="ECO:0000256" key="2">
    <source>
        <dbReference type="ARBA" id="ARBA00007845"/>
    </source>
</evidence>
<dbReference type="OrthoDB" id="757982at2759"/>
<dbReference type="GO" id="GO:0005634">
    <property type="term" value="C:nucleus"/>
    <property type="evidence" value="ECO:0007669"/>
    <property type="project" value="UniProtKB-SubCell"/>
</dbReference>
<evidence type="ECO:0000313" key="14">
    <source>
        <dbReference type="Proteomes" id="UP001153076"/>
    </source>
</evidence>
<dbReference type="EMBL" id="JAKOGI010000374">
    <property type="protein sequence ID" value="KAJ8435957.1"/>
    <property type="molecule type" value="Genomic_DNA"/>
</dbReference>
<keyword evidence="4" id="KW-0378">Hydrolase</keyword>
<sequence>MHQVFQSGCSVMTKVEVDINPVKSEPEFDGSLIRQEEFLTSCPAPPGWEFQPNIQESEDNRSSNALSTGQSSTSILEQAQSPTEDTSFSGSPLCPAPLCRQFWKAGNYDDVLASKSRAQNSQNYLHVHPKFLHSNATSHKWAFGAIAELLDNAIDEIQNGATFVIVDKISNPRDASPILLIQGSFAPLSLILLADDGGGMDPEAIRRCMSFGFSDKKSKSAIGRYGNGFKTSTMRLGADVVVFTRHMDDRTLTQSIGLLSYTYLSRTGLDRIVVPMVDYEYSMSTDTFEPLYRYGREHFQSNISIILQWSPYATEAELMKQFDDIGPHGTKVIVYNLWFTNDGTFEFDFESDPEDIRLHDSKNTEKINSKMLISEEHIGNQYKYSLRVYLSILYLRIPHNFSMILRGKVVEHHSIVHDLKYPECILYRPQTGGAKEEVMTTIGFLKEAPHVYIHGFNVYHKNRLILPFWHIVSYSDSRGRGVVKKNARARLPLPDSSYGSPDNSRHGSISMNNTSSSGRALVSLPAGRVQNSQCSSWQHGIKRKQDDPLSALGKGRRQAREAPDAAGHSMEVQVVLDFYALKI</sequence>
<dbReference type="PANTHER" id="PTHR23336:SF44">
    <property type="entry name" value="PROTEIN MICRORCHIDIA 6"/>
    <property type="match status" value="1"/>
</dbReference>
<keyword evidence="8" id="KW-0943">RNA-mediated gene silencing</keyword>
<name>A0A9Q1QBF2_9CARY</name>
<dbReference type="GO" id="GO:0016887">
    <property type="term" value="F:ATP hydrolysis activity"/>
    <property type="evidence" value="ECO:0007669"/>
    <property type="project" value="InterPro"/>
</dbReference>
<feature type="domain" description="Morc S5" evidence="12">
    <location>
        <begin position="384"/>
        <end position="483"/>
    </location>
</feature>
<feature type="region of interest" description="Disordered" evidence="11">
    <location>
        <begin position="534"/>
        <end position="567"/>
    </location>
</feature>
<comment type="caution">
    <text evidence="13">The sequence shown here is derived from an EMBL/GenBank/DDBJ whole genome shotgun (WGS) entry which is preliminary data.</text>
</comment>
<dbReference type="SUPFAM" id="SSF55874">
    <property type="entry name" value="ATPase domain of HSP90 chaperone/DNA topoisomerase II/histidine kinase"/>
    <property type="match status" value="1"/>
</dbReference>
<keyword evidence="3" id="KW-0540">Nuclease</keyword>
<evidence type="ECO:0000256" key="1">
    <source>
        <dbReference type="ARBA" id="ARBA00004123"/>
    </source>
</evidence>
<feature type="region of interest" description="Disordered" evidence="11">
    <location>
        <begin position="492"/>
        <end position="514"/>
    </location>
</feature>
<keyword evidence="10" id="KW-0539">Nucleus</keyword>
<dbReference type="Pfam" id="PF13589">
    <property type="entry name" value="HATPase_c_3"/>
    <property type="match status" value="1"/>
</dbReference>
<evidence type="ECO:0000256" key="4">
    <source>
        <dbReference type="ARBA" id="ARBA00022759"/>
    </source>
</evidence>
<dbReference type="InterPro" id="IPR045261">
    <property type="entry name" value="MORC_ATPase"/>
</dbReference>
<evidence type="ECO:0000256" key="3">
    <source>
        <dbReference type="ARBA" id="ARBA00022722"/>
    </source>
</evidence>
<evidence type="ECO:0000256" key="10">
    <source>
        <dbReference type="ARBA" id="ARBA00023242"/>
    </source>
</evidence>
<evidence type="ECO:0000256" key="7">
    <source>
        <dbReference type="ARBA" id="ARBA00023054"/>
    </source>
</evidence>
<dbReference type="Gene3D" id="3.30.565.10">
    <property type="entry name" value="Histidine kinase-like ATPase, C-terminal domain"/>
    <property type="match status" value="1"/>
</dbReference>
<keyword evidence="7" id="KW-0175">Coiled coil</keyword>
<feature type="compositionally biased region" description="Polar residues" evidence="11">
    <location>
        <begin position="62"/>
        <end position="90"/>
    </location>
</feature>
<protein>
    <recommendedName>
        <fullName evidence="12">Morc S5 domain-containing protein</fullName>
    </recommendedName>
</protein>
<keyword evidence="14" id="KW-1185">Reference proteome</keyword>
<keyword evidence="9" id="KW-0234">DNA repair</keyword>
<reference evidence="13" key="1">
    <citation type="submission" date="2022-04" db="EMBL/GenBank/DDBJ databases">
        <title>Carnegiea gigantea Genome sequencing and assembly v2.</title>
        <authorList>
            <person name="Copetti D."/>
            <person name="Sanderson M.J."/>
            <person name="Burquez A."/>
            <person name="Wojciechowski M.F."/>
        </authorList>
    </citation>
    <scope>NUCLEOTIDE SEQUENCE</scope>
    <source>
        <strain evidence="13">SGP5-SGP5p</strain>
        <tissue evidence="13">Aerial part</tissue>
    </source>
</reference>
<keyword evidence="5" id="KW-0227">DNA damage</keyword>
<comment type="similarity">
    <text evidence="2">Belongs to the MORC ATPase protein family.</text>
</comment>
<dbReference type="GO" id="GO:0006281">
    <property type="term" value="P:DNA repair"/>
    <property type="evidence" value="ECO:0007669"/>
    <property type="project" value="UniProtKB-KW"/>
</dbReference>
<evidence type="ECO:0000256" key="11">
    <source>
        <dbReference type="SAM" id="MobiDB-lite"/>
    </source>
</evidence>
<dbReference type="AlphaFoldDB" id="A0A9Q1QBF2"/>
<feature type="compositionally biased region" description="Polar residues" evidence="11">
    <location>
        <begin position="497"/>
        <end position="514"/>
    </location>
</feature>
<dbReference type="GO" id="GO:0031349">
    <property type="term" value="P:positive regulation of defense response"/>
    <property type="evidence" value="ECO:0007669"/>
    <property type="project" value="UniProtKB-ARBA"/>
</dbReference>
<evidence type="ECO:0000259" key="12">
    <source>
        <dbReference type="Pfam" id="PF17942"/>
    </source>
</evidence>
<accession>A0A9Q1QBF2</accession>
<evidence type="ECO:0000256" key="6">
    <source>
        <dbReference type="ARBA" id="ARBA00022853"/>
    </source>
</evidence>
<feature type="region of interest" description="Disordered" evidence="11">
    <location>
        <begin position="49"/>
        <end position="90"/>
    </location>
</feature>
<organism evidence="13 14">
    <name type="scientific">Carnegiea gigantea</name>
    <dbReference type="NCBI Taxonomy" id="171969"/>
    <lineage>
        <taxon>Eukaryota</taxon>
        <taxon>Viridiplantae</taxon>
        <taxon>Streptophyta</taxon>
        <taxon>Embryophyta</taxon>
        <taxon>Tracheophyta</taxon>
        <taxon>Spermatophyta</taxon>
        <taxon>Magnoliopsida</taxon>
        <taxon>eudicotyledons</taxon>
        <taxon>Gunneridae</taxon>
        <taxon>Pentapetalae</taxon>
        <taxon>Caryophyllales</taxon>
        <taxon>Cactineae</taxon>
        <taxon>Cactaceae</taxon>
        <taxon>Cactoideae</taxon>
        <taxon>Echinocereeae</taxon>
        <taxon>Carnegiea</taxon>
    </lineage>
</organism>
<dbReference type="Proteomes" id="UP001153076">
    <property type="component" value="Unassembled WGS sequence"/>
</dbReference>
<gene>
    <name evidence="13" type="ORF">Cgig2_023333</name>
</gene>
<proteinExistence type="inferred from homology"/>
<dbReference type="GO" id="GO:0004519">
    <property type="term" value="F:endonuclease activity"/>
    <property type="evidence" value="ECO:0007669"/>
    <property type="project" value="UniProtKB-KW"/>
</dbReference>
<keyword evidence="4" id="KW-0255">Endonuclease</keyword>
<dbReference type="InterPro" id="IPR041006">
    <property type="entry name" value="Morc_S5"/>
</dbReference>
<keyword evidence="6" id="KW-0156">Chromatin regulator</keyword>